<dbReference type="EMBL" id="JX915876">
    <property type="protein sequence ID" value="AFZ78842.1"/>
    <property type="molecule type" value="mRNA"/>
</dbReference>
<dbReference type="Pfam" id="PF00656">
    <property type="entry name" value="Peptidase_C14"/>
    <property type="match status" value="1"/>
</dbReference>
<dbReference type="GO" id="GO:0004197">
    <property type="term" value="F:cysteine-type endopeptidase activity"/>
    <property type="evidence" value="ECO:0007669"/>
    <property type="project" value="InterPro"/>
</dbReference>
<evidence type="ECO:0000256" key="1">
    <source>
        <dbReference type="ARBA" id="ARBA00009005"/>
    </source>
</evidence>
<feature type="domain" description="Peptidase C14 caspase" evidence="2">
    <location>
        <begin position="75"/>
        <end position="269"/>
    </location>
</feature>
<dbReference type="InterPro" id="IPR029030">
    <property type="entry name" value="Caspase-like_dom_sf"/>
</dbReference>
<reference evidence="3" key="1">
    <citation type="submission" date="2012-10" db="EMBL/GenBank/DDBJ databases">
        <title>Immune-Related transcriptome of Coptotermes formosanus Shiraki workers: the defense mechanism.</title>
        <authorList>
            <person name="Hussain A."/>
            <person name="Li Y.F."/>
            <person name="Cheng Y."/>
            <person name="Liu Y."/>
            <person name="Chen C.C."/>
            <person name="Wen S.Y."/>
        </authorList>
    </citation>
    <scope>NUCLEOTIDE SEQUENCE</scope>
</reference>
<protein>
    <submittedName>
        <fullName evidence="3">Clan CD family C14 metacaspase-like cysteine peptidase</fullName>
    </submittedName>
</protein>
<dbReference type="SUPFAM" id="SSF52129">
    <property type="entry name" value="Caspase-like"/>
    <property type="match status" value="1"/>
</dbReference>
<name>L0ATB4_COPFO</name>
<dbReference type="Gene3D" id="3.40.50.1460">
    <property type="match status" value="1"/>
</dbReference>
<evidence type="ECO:0000259" key="2">
    <source>
        <dbReference type="Pfam" id="PF00656"/>
    </source>
</evidence>
<dbReference type="PANTHER" id="PTHR48104">
    <property type="entry name" value="METACASPASE-4"/>
    <property type="match status" value="1"/>
</dbReference>
<dbReference type="GO" id="GO:0005737">
    <property type="term" value="C:cytoplasm"/>
    <property type="evidence" value="ECO:0007669"/>
    <property type="project" value="TreeGrafter"/>
</dbReference>
<dbReference type="PANTHER" id="PTHR48104:SF30">
    <property type="entry name" value="METACASPASE-1"/>
    <property type="match status" value="1"/>
</dbReference>
<accession>L0ATB4</accession>
<dbReference type="InterPro" id="IPR050452">
    <property type="entry name" value="Metacaspase"/>
</dbReference>
<comment type="similarity">
    <text evidence="1">Belongs to the peptidase C14B family.</text>
</comment>
<dbReference type="InterPro" id="IPR011600">
    <property type="entry name" value="Pept_C14_caspase"/>
</dbReference>
<dbReference type="AlphaFoldDB" id="L0ATB4"/>
<sequence length="289" mass="32196">MGNCISCIGSVIQIIEKYHVIFEKLTLNITPQEFSQVHNQGNSDDIMGEMSKTCVNLASQTENGILSNFAIDNVLFICCMNYTKPSYSLGAGPCNDAINIANFMQKRGLSVYYLHNSSSTVYLQWLKFFLKNTRKYLMTYYTGHGTQVTDTSGDEADGLDEAYVFEDRFLIDDDLEKALDACKKNNSVKVVLLSDCCHSGSIWDLKEGKTVPNVLALSASKDTQTAKQTQLDAKEQGVFTFCLLKAIEQEPNCSPNRLREIIQPTLDRFEQGYTSSASTSSLLTSQIMP</sequence>
<dbReference type="GO" id="GO:0006508">
    <property type="term" value="P:proteolysis"/>
    <property type="evidence" value="ECO:0007669"/>
    <property type="project" value="InterPro"/>
</dbReference>
<proteinExistence type="evidence at transcript level"/>
<evidence type="ECO:0000313" key="3">
    <source>
        <dbReference type="EMBL" id="AFZ78842.1"/>
    </source>
</evidence>
<organism evidence="3">
    <name type="scientific">Coptotermes formosanus</name>
    <name type="common">Formosan subterranean termite</name>
    <dbReference type="NCBI Taxonomy" id="36987"/>
    <lineage>
        <taxon>Eukaryota</taxon>
        <taxon>Metazoa</taxon>
        <taxon>Ecdysozoa</taxon>
        <taxon>Arthropoda</taxon>
        <taxon>Hexapoda</taxon>
        <taxon>Insecta</taxon>
        <taxon>Pterygota</taxon>
        <taxon>Neoptera</taxon>
        <taxon>Polyneoptera</taxon>
        <taxon>Dictyoptera</taxon>
        <taxon>Blattodea</taxon>
        <taxon>Blattoidea</taxon>
        <taxon>Termitoidae</taxon>
        <taxon>Rhinotermitidae</taxon>
        <taxon>Coptotermes</taxon>
    </lineage>
</organism>